<evidence type="ECO:0000313" key="7">
    <source>
        <dbReference type="Proteomes" id="UP000682134"/>
    </source>
</evidence>
<dbReference type="AlphaFoldDB" id="A0A940SI87"/>
<keyword evidence="2 4" id="KW-0547">Nucleotide-binding</keyword>
<dbReference type="InterPro" id="IPR052032">
    <property type="entry name" value="ATP-dep_AA_Ligase"/>
</dbReference>
<dbReference type="SUPFAM" id="SSF56059">
    <property type="entry name" value="Glutathione synthetase ATP-binding domain-like"/>
    <property type="match status" value="1"/>
</dbReference>
<dbReference type="Proteomes" id="UP000682134">
    <property type="component" value="Unassembled WGS sequence"/>
</dbReference>
<reference evidence="6" key="1">
    <citation type="submission" date="2021-04" db="EMBL/GenBank/DDBJ databases">
        <title>Genome seq and assembly of Bacillus sp.</title>
        <authorList>
            <person name="Chhetri G."/>
        </authorList>
    </citation>
    <scope>NUCLEOTIDE SEQUENCE</scope>
    <source>
        <strain evidence="6">RG28</strain>
    </source>
</reference>
<proteinExistence type="predicted"/>
<keyword evidence="7" id="KW-1185">Reference proteome</keyword>
<dbReference type="InterPro" id="IPR040570">
    <property type="entry name" value="LAL_C2"/>
</dbReference>
<dbReference type="Pfam" id="PF18603">
    <property type="entry name" value="LAL_C2"/>
    <property type="match status" value="1"/>
</dbReference>
<dbReference type="EMBL" id="JAGIYQ010000017">
    <property type="protein sequence ID" value="MBP0727022.1"/>
    <property type="molecule type" value="Genomic_DNA"/>
</dbReference>
<dbReference type="PROSITE" id="PS50975">
    <property type="entry name" value="ATP_GRASP"/>
    <property type="match status" value="1"/>
</dbReference>
<dbReference type="RefSeq" id="WP_209407360.1">
    <property type="nucleotide sequence ID" value="NZ_JAGIYQ010000017.1"/>
</dbReference>
<dbReference type="InterPro" id="IPR011761">
    <property type="entry name" value="ATP-grasp"/>
</dbReference>
<dbReference type="PANTHER" id="PTHR43585">
    <property type="entry name" value="FUMIPYRROLE BIOSYNTHESIS PROTEIN C"/>
    <property type="match status" value="1"/>
</dbReference>
<dbReference type="Gene3D" id="3.40.50.20">
    <property type="match status" value="1"/>
</dbReference>
<evidence type="ECO:0000256" key="1">
    <source>
        <dbReference type="ARBA" id="ARBA00022598"/>
    </source>
</evidence>
<keyword evidence="3 4" id="KW-0067">ATP-binding</keyword>
<dbReference type="InterPro" id="IPR013815">
    <property type="entry name" value="ATP_grasp_subdomain_1"/>
</dbReference>
<comment type="caution">
    <text evidence="6">The sequence shown here is derived from an EMBL/GenBank/DDBJ whole genome shotgun (WGS) entry which is preliminary data.</text>
</comment>
<dbReference type="PANTHER" id="PTHR43585:SF2">
    <property type="entry name" value="ATP-GRASP ENZYME FSQD"/>
    <property type="match status" value="1"/>
</dbReference>
<evidence type="ECO:0000259" key="5">
    <source>
        <dbReference type="PROSITE" id="PS50975"/>
    </source>
</evidence>
<name>A0A940SI87_9BACI</name>
<gene>
    <name evidence="6" type="ORF">J5Y03_17830</name>
</gene>
<dbReference type="Gene3D" id="3.30.1490.20">
    <property type="entry name" value="ATP-grasp fold, A domain"/>
    <property type="match status" value="1"/>
</dbReference>
<dbReference type="GO" id="GO:0046872">
    <property type="term" value="F:metal ion binding"/>
    <property type="evidence" value="ECO:0007669"/>
    <property type="project" value="InterPro"/>
</dbReference>
<accession>A0A940SI87</accession>
<sequence>MNSKNELKRHLLIVGASNLITKFREIDSSIKTSVICRTSELQFLDNIDQNQAVIIIQDHAPIELWVEYAKKMNEVDPFDSVISFVEIDQDKASAISEELNLNYHSSSTISWILDKHLMRNRLKEVGVKTIQSKLINSIEDIREFTNEFGFPAILKPSKGRSCTGITVINNDTEIDEAYLLSETSNSPRYETSTLMIEPFLFGREYSVETLSENGKHIILSILEKHIDHVSRVPVGHSLPAQITSDVENQIKTYLEKVLSSLNIQFGMTHSDLIISSEGPEIIEVHVCPAEDHIPELIQDSLGIDSLQYHVEQIIGLPIADRLEDDLIQAKSNQKGAAIWYSHINFEGTLNSIRNTEDVASSEGVQEFKLLINENTEVSRLMSSYSRIAYVRTLDENPIHALELAKTALKKLVMFFSVKG</sequence>
<evidence type="ECO:0000256" key="4">
    <source>
        <dbReference type="PROSITE-ProRule" id="PRU00409"/>
    </source>
</evidence>
<protein>
    <submittedName>
        <fullName evidence="6">ATP-grasp domain-containing protein</fullName>
    </submittedName>
</protein>
<dbReference type="GO" id="GO:0005524">
    <property type="term" value="F:ATP binding"/>
    <property type="evidence" value="ECO:0007669"/>
    <property type="project" value="UniProtKB-UniRule"/>
</dbReference>
<organism evidence="6 7">
    <name type="scientific">Gottfriedia endophytica</name>
    <dbReference type="NCBI Taxonomy" id="2820819"/>
    <lineage>
        <taxon>Bacteria</taxon>
        <taxon>Bacillati</taxon>
        <taxon>Bacillota</taxon>
        <taxon>Bacilli</taxon>
        <taxon>Bacillales</taxon>
        <taxon>Bacillaceae</taxon>
        <taxon>Gottfriedia</taxon>
    </lineage>
</organism>
<feature type="domain" description="ATP-grasp" evidence="5">
    <location>
        <begin position="119"/>
        <end position="314"/>
    </location>
</feature>
<evidence type="ECO:0000313" key="6">
    <source>
        <dbReference type="EMBL" id="MBP0727022.1"/>
    </source>
</evidence>
<evidence type="ECO:0000256" key="3">
    <source>
        <dbReference type="ARBA" id="ARBA00022840"/>
    </source>
</evidence>
<dbReference type="GO" id="GO:0016874">
    <property type="term" value="F:ligase activity"/>
    <property type="evidence" value="ECO:0007669"/>
    <property type="project" value="UniProtKB-KW"/>
</dbReference>
<dbReference type="Gene3D" id="3.30.470.20">
    <property type="entry name" value="ATP-grasp fold, B domain"/>
    <property type="match status" value="1"/>
</dbReference>
<keyword evidence="1" id="KW-0436">Ligase</keyword>
<dbReference type="Pfam" id="PF13535">
    <property type="entry name" value="ATP-grasp_4"/>
    <property type="match status" value="1"/>
</dbReference>
<evidence type="ECO:0000256" key="2">
    <source>
        <dbReference type="ARBA" id="ARBA00022741"/>
    </source>
</evidence>